<dbReference type="Pfam" id="PF01596">
    <property type="entry name" value="Methyltransf_3"/>
    <property type="match status" value="1"/>
</dbReference>
<evidence type="ECO:0000313" key="5">
    <source>
        <dbReference type="Proteomes" id="UP000651156"/>
    </source>
</evidence>
<dbReference type="InterPro" id="IPR029063">
    <property type="entry name" value="SAM-dependent_MTases_sf"/>
</dbReference>
<dbReference type="InterPro" id="IPR050362">
    <property type="entry name" value="Cation-dep_OMT"/>
</dbReference>
<organism evidence="4 5">
    <name type="scientific">Gloeocapsopsis crepidinum LEGE 06123</name>
    <dbReference type="NCBI Taxonomy" id="588587"/>
    <lineage>
        <taxon>Bacteria</taxon>
        <taxon>Bacillati</taxon>
        <taxon>Cyanobacteriota</taxon>
        <taxon>Cyanophyceae</taxon>
        <taxon>Oscillatoriophycideae</taxon>
        <taxon>Chroococcales</taxon>
        <taxon>Chroococcaceae</taxon>
        <taxon>Gloeocapsopsis</taxon>
    </lineage>
</organism>
<dbReference type="InterPro" id="IPR002935">
    <property type="entry name" value="SAM_O-MeTrfase"/>
</dbReference>
<keyword evidence="3" id="KW-0949">S-adenosyl-L-methionine</keyword>
<dbReference type="PANTHER" id="PTHR10509">
    <property type="entry name" value="O-METHYLTRANSFERASE-RELATED"/>
    <property type="match status" value="1"/>
</dbReference>
<evidence type="ECO:0000256" key="2">
    <source>
        <dbReference type="ARBA" id="ARBA00022679"/>
    </source>
</evidence>
<dbReference type="Gene3D" id="3.40.50.150">
    <property type="entry name" value="Vaccinia Virus protein VP39"/>
    <property type="match status" value="1"/>
</dbReference>
<protein>
    <submittedName>
        <fullName evidence="4">O-methyltransferase</fullName>
    </submittedName>
</protein>
<proteinExistence type="predicted"/>
<keyword evidence="5" id="KW-1185">Reference proteome</keyword>
<evidence type="ECO:0000256" key="1">
    <source>
        <dbReference type="ARBA" id="ARBA00022603"/>
    </source>
</evidence>
<accession>A0ABR9UTX0</accession>
<dbReference type="SUPFAM" id="SSF53335">
    <property type="entry name" value="S-adenosyl-L-methionine-dependent methyltransferases"/>
    <property type="match status" value="1"/>
</dbReference>
<gene>
    <name evidence="4" type="ORF">IQ230_15490</name>
</gene>
<evidence type="ECO:0000256" key="3">
    <source>
        <dbReference type="ARBA" id="ARBA00022691"/>
    </source>
</evidence>
<name>A0ABR9UTX0_9CHRO</name>
<keyword evidence="1" id="KW-0489">Methyltransferase</keyword>
<sequence>MTTVNETIEYNEHLSQYIRNLFVVEDDTLQQIRERPAKEGLPPHDINPEEGRFLQLLVRASNAKSAIEFGTLVGYSSIWIARGLAAEGKLFTFEKEQMCVDIAKDNFAKANVAHQIEILCGDAHTLVDSVAAQGPFDFVFIDAEKTGYIDYFNWALENTRPGGFIVAHNVFLHCTILDSDTTDEGVKAMQMFHKHVATSNRVTSTVFPAGDGTLVAVTA</sequence>
<reference evidence="4 5" key="1">
    <citation type="submission" date="2020-10" db="EMBL/GenBank/DDBJ databases">
        <authorList>
            <person name="Castelo-Branco R."/>
            <person name="Eusebio N."/>
            <person name="Adriana R."/>
            <person name="Vieira A."/>
            <person name="Brugerolle De Fraissinette N."/>
            <person name="Rezende De Castro R."/>
            <person name="Schneider M.P."/>
            <person name="Vasconcelos V."/>
            <person name="Leao P.N."/>
        </authorList>
    </citation>
    <scope>NUCLEOTIDE SEQUENCE [LARGE SCALE GENOMIC DNA]</scope>
    <source>
        <strain evidence="4 5">LEGE 06123</strain>
    </source>
</reference>
<comment type="caution">
    <text evidence="4">The sequence shown here is derived from an EMBL/GenBank/DDBJ whole genome shotgun (WGS) entry which is preliminary data.</text>
</comment>
<dbReference type="Proteomes" id="UP000651156">
    <property type="component" value="Unassembled WGS sequence"/>
</dbReference>
<dbReference type="RefSeq" id="WP_193932851.1">
    <property type="nucleotide sequence ID" value="NZ_CAWPMZ010000070.1"/>
</dbReference>
<dbReference type="EMBL" id="JADEWN010000038">
    <property type="protein sequence ID" value="MBE9191726.1"/>
    <property type="molecule type" value="Genomic_DNA"/>
</dbReference>
<dbReference type="PANTHER" id="PTHR10509:SF14">
    <property type="entry name" value="CAFFEOYL-COA O-METHYLTRANSFERASE 3-RELATED"/>
    <property type="match status" value="1"/>
</dbReference>
<dbReference type="PROSITE" id="PS51682">
    <property type="entry name" value="SAM_OMT_I"/>
    <property type="match status" value="1"/>
</dbReference>
<keyword evidence="2" id="KW-0808">Transferase</keyword>
<evidence type="ECO:0000313" key="4">
    <source>
        <dbReference type="EMBL" id="MBE9191726.1"/>
    </source>
</evidence>